<dbReference type="AlphaFoldDB" id="A0A6J6P7E8"/>
<protein>
    <submittedName>
        <fullName evidence="1">Unannotated protein</fullName>
    </submittedName>
</protein>
<name>A0A6J6P7E8_9ZZZZ</name>
<proteinExistence type="predicted"/>
<dbReference type="EMBL" id="CAEZXQ010000094">
    <property type="protein sequence ID" value="CAB4695391.1"/>
    <property type="molecule type" value="Genomic_DNA"/>
</dbReference>
<evidence type="ECO:0000313" key="1">
    <source>
        <dbReference type="EMBL" id="CAB4695391.1"/>
    </source>
</evidence>
<gene>
    <name evidence="1" type="ORF">UFOPK2576_00642</name>
</gene>
<sequence>MPAAKTAMIKLTIGLRPALNIDKAPAYAPTAINAL</sequence>
<accession>A0A6J6P7E8</accession>
<reference evidence="1" key="1">
    <citation type="submission" date="2020-05" db="EMBL/GenBank/DDBJ databases">
        <authorList>
            <person name="Chiriac C."/>
            <person name="Salcher M."/>
            <person name="Ghai R."/>
            <person name="Kavagutti S V."/>
        </authorList>
    </citation>
    <scope>NUCLEOTIDE SEQUENCE</scope>
</reference>
<organism evidence="1">
    <name type="scientific">freshwater metagenome</name>
    <dbReference type="NCBI Taxonomy" id="449393"/>
    <lineage>
        <taxon>unclassified sequences</taxon>
        <taxon>metagenomes</taxon>
        <taxon>ecological metagenomes</taxon>
    </lineage>
</organism>